<proteinExistence type="predicted"/>
<dbReference type="AlphaFoldDB" id="A0A5Q0TGN7"/>
<dbReference type="Pfam" id="PF13302">
    <property type="entry name" value="Acetyltransf_3"/>
    <property type="match status" value="1"/>
</dbReference>
<sequence>MTPDFSLSTARLTLRLIDIQQANLFATAIQSSASLYPWLDWCHADFSLHEAQKFLTCTRLNWVKNLAYGFGIFDKETDQFIGMAALTDQRVGFNLGSLGYWVCDNFQQCGYAKEAMQALIQFCFEQLKLTRLELICDPENTVSHKLALACGALDEGIARNRYIFQGKPKDALVFAIVP</sequence>
<dbReference type="GO" id="GO:1990189">
    <property type="term" value="F:protein N-terminal-serine acetyltransferase activity"/>
    <property type="evidence" value="ECO:0007669"/>
    <property type="project" value="TreeGrafter"/>
</dbReference>
<dbReference type="EMBL" id="CP045699">
    <property type="protein sequence ID" value="QGA66034.1"/>
    <property type="molecule type" value="Genomic_DNA"/>
</dbReference>
<gene>
    <name evidence="2" type="ORF">GFB47_06625</name>
</gene>
<keyword evidence="3" id="KW-1185">Reference proteome</keyword>
<evidence type="ECO:0000313" key="2">
    <source>
        <dbReference type="EMBL" id="QGA66034.1"/>
    </source>
</evidence>
<dbReference type="RefSeq" id="WP_153448171.1">
    <property type="nucleotide sequence ID" value="NZ_CP045699.1"/>
</dbReference>
<dbReference type="InterPro" id="IPR016181">
    <property type="entry name" value="Acyl_CoA_acyltransferase"/>
</dbReference>
<evidence type="ECO:0000259" key="1">
    <source>
        <dbReference type="PROSITE" id="PS51186"/>
    </source>
</evidence>
<feature type="domain" description="N-acetyltransferase" evidence="1">
    <location>
        <begin position="17"/>
        <end position="170"/>
    </location>
</feature>
<reference evidence="2 3" key="1">
    <citation type="submission" date="2019-10" db="EMBL/GenBank/DDBJ databases">
        <title>Vibrio sp. nov., isolated from Coralline algae surface.</title>
        <authorList>
            <person name="Geng Y."/>
            <person name="Zhang X."/>
        </authorList>
    </citation>
    <scope>NUCLEOTIDE SEQUENCE [LARGE SCALE GENOMIC DNA]</scope>
    <source>
        <strain evidence="2 3">SM1977</strain>
    </source>
</reference>
<dbReference type="PANTHER" id="PTHR43441">
    <property type="entry name" value="RIBOSOMAL-PROTEIN-SERINE ACETYLTRANSFERASE"/>
    <property type="match status" value="1"/>
</dbReference>
<dbReference type="InterPro" id="IPR000182">
    <property type="entry name" value="GNAT_dom"/>
</dbReference>
<dbReference type="GO" id="GO:0005737">
    <property type="term" value="C:cytoplasm"/>
    <property type="evidence" value="ECO:0007669"/>
    <property type="project" value="TreeGrafter"/>
</dbReference>
<dbReference type="PROSITE" id="PS51186">
    <property type="entry name" value="GNAT"/>
    <property type="match status" value="1"/>
</dbReference>
<dbReference type="SUPFAM" id="SSF55729">
    <property type="entry name" value="Acyl-CoA N-acyltransferases (Nat)"/>
    <property type="match status" value="1"/>
</dbReference>
<dbReference type="GO" id="GO:0008999">
    <property type="term" value="F:protein-N-terminal-alanine acetyltransferase activity"/>
    <property type="evidence" value="ECO:0007669"/>
    <property type="project" value="TreeGrafter"/>
</dbReference>
<dbReference type="Gene3D" id="3.40.630.30">
    <property type="match status" value="1"/>
</dbReference>
<protein>
    <submittedName>
        <fullName evidence="2">GNAT family N-acetyltransferase</fullName>
    </submittedName>
</protein>
<evidence type="ECO:0000313" key="3">
    <source>
        <dbReference type="Proteomes" id="UP000348942"/>
    </source>
</evidence>
<keyword evidence="2" id="KW-0808">Transferase</keyword>
<dbReference type="Proteomes" id="UP000348942">
    <property type="component" value="Chromosome 1"/>
</dbReference>
<dbReference type="InterPro" id="IPR051908">
    <property type="entry name" value="Ribosomal_N-acetyltransferase"/>
</dbReference>
<accession>A0A5Q0TGN7</accession>
<name>A0A5Q0TGN7_9VIBR</name>
<dbReference type="PANTHER" id="PTHR43441:SF11">
    <property type="entry name" value="RIBOSOMAL-PROTEIN-SERINE ACETYLTRANSFERASE"/>
    <property type="match status" value="1"/>
</dbReference>
<organism evidence="2 3">
    <name type="scientific">Vibrio algicola</name>
    <dbReference type="NCBI Taxonomy" id="2662262"/>
    <lineage>
        <taxon>Bacteria</taxon>
        <taxon>Pseudomonadati</taxon>
        <taxon>Pseudomonadota</taxon>
        <taxon>Gammaproteobacteria</taxon>
        <taxon>Vibrionales</taxon>
        <taxon>Vibrionaceae</taxon>
        <taxon>Vibrio</taxon>
    </lineage>
</organism>